<organism evidence="1 2">
    <name type="scientific">Colletotrichum orchidophilum</name>
    <dbReference type="NCBI Taxonomy" id="1209926"/>
    <lineage>
        <taxon>Eukaryota</taxon>
        <taxon>Fungi</taxon>
        <taxon>Dikarya</taxon>
        <taxon>Ascomycota</taxon>
        <taxon>Pezizomycotina</taxon>
        <taxon>Sordariomycetes</taxon>
        <taxon>Hypocreomycetidae</taxon>
        <taxon>Glomerellales</taxon>
        <taxon>Glomerellaceae</taxon>
        <taxon>Colletotrichum</taxon>
    </lineage>
</organism>
<protein>
    <submittedName>
        <fullName evidence="1">Uncharacterized protein</fullName>
    </submittedName>
</protein>
<dbReference type="Proteomes" id="UP000176998">
    <property type="component" value="Unassembled WGS sequence"/>
</dbReference>
<keyword evidence="2" id="KW-1185">Reference proteome</keyword>
<gene>
    <name evidence="1" type="ORF">CORC01_00362</name>
</gene>
<proteinExistence type="predicted"/>
<sequence>MRRKISVLVSIRVAPDKTIKAIA</sequence>
<dbReference type="AlphaFoldDB" id="A0A1G4BSX4"/>
<evidence type="ECO:0000313" key="1">
    <source>
        <dbReference type="EMBL" id="OHF04510.1"/>
    </source>
</evidence>
<comment type="caution">
    <text evidence="1">The sequence shown here is derived from an EMBL/GenBank/DDBJ whole genome shotgun (WGS) entry which is preliminary data.</text>
</comment>
<name>A0A1G4BSX4_9PEZI</name>
<accession>A0A1G4BSX4</accession>
<dbReference type="EMBL" id="MJBS01000002">
    <property type="protein sequence ID" value="OHF04510.1"/>
    <property type="molecule type" value="Genomic_DNA"/>
</dbReference>
<evidence type="ECO:0000313" key="2">
    <source>
        <dbReference type="Proteomes" id="UP000176998"/>
    </source>
</evidence>
<reference evidence="1 2" key="1">
    <citation type="submission" date="2016-09" db="EMBL/GenBank/DDBJ databases">
        <authorList>
            <person name="Capua I."/>
            <person name="De Benedictis P."/>
            <person name="Joannis T."/>
            <person name="Lombin L.H."/>
            <person name="Cattoli G."/>
        </authorList>
    </citation>
    <scope>NUCLEOTIDE SEQUENCE [LARGE SCALE GENOMIC DNA]</scope>
    <source>
        <strain evidence="1 2">IMI 309357</strain>
    </source>
</reference>